<keyword evidence="1" id="KW-0472">Membrane</keyword>
<sequence length="138" mass="16093">MKKYKDMRFTIIIGTMAALLFILTNYTMVVSKDFTRGAIGYVICVLAVSLLIFSYNVTFDDSYLVTYEWKVIMLIPVLVEYKDIRSFEVVSKHRIKVGYLNRTTNLYVFNAAKANADYQMLKAAFDDKKNKNKKKRKK</sequence>
<evidence type="ECO:0000313" key="3">
    <source>
        <dbReference type="Proteomes" id="UP000183028"/>
    </source>
</evidence>
<keyword evidence="3" id="KW-1185">Reference proteome</keyword>
<dbReference type="GeneID" id="54119761"/>
<dbReference type="EMBL" id="FNYK01000025">
    <property type="protein sequence ID" value="SEI80641.1"/>
    <property type="molecule type" value="Genomic_DNA"/>
</dbReference>
<protein>
    <recommendedName>
        <fullName evidence="4">PH domain-containing protein</fullName>
    </recommendedName>
</protein>
<dbReference type="eggNOG" id="ENOG5032QPH">
    <property type="taxonomic scope" value="Bacteria"/>
</dbReference>
<keyword evidence="1" id="KW-0812">Transmembrane</keyword>
<keyword evidence="1" id="KW-1133">Transmembrane helix</keyword>
<dbReference type="OrthoDB" id="1653194at2"/>
<evidence type="ECO:0000256" key="1">
    <source>
        <dbReference type="SAM" id="Phobius"/>
    </source>
</evidence>
<organism evidence="2 3">
    <name type="scientific">Sharpea azabuensis</name>
    <dbReference type="NCBI Taxonomy" id="322505"/>
    <lineage>
        <taxon>Bacteria</taxon>
        <taxon>Bacillati</taxon>
        <taxon>Bacillota</taxon>
        <taxon>Erysipelotrichia</taxon>
        <taxon>Erysipelotrichales</taxon>
        <taxon>Coprobacillaceae</taxon>
        <taxon>Sharpea</taxon>
    </lineage>
</organism>
<dbReference type="Proteomes" id="UP000183028">
    <property type="component" value="Unassembled WGS sequence"/>
</dbReference>
<dbReference type="STRING" id="322505.SAMN04487836_11044"/>
<feature type="transmembrane region" description="Helical" evidence="1">
    <location>
        <begin position="38"/>
        <end position="57"/>
    </location>
</feature>
<accession>A0A1H6TKW8</accession>
<name>A0A1H6TKW8_9FIRM</name>
<feature type="transmembrane region" description="Helical" evidence="1">
    <location>
        <begin position="7"/>
        <end position="26"/>
    </location>
</feature>
<dbReference type="RefSeq" id="WP_033162361.1">
    <property type="nucleotide sequence ID" value="NZ_CACVTN010000101.1"/>
</dbReference>
<reference evidence="3" key="1">
    <citation type="submission" date="2016-10" db="EMBL/GenBank/DDBJ databases">
        <authorList>
            <person name="Varghese N."/>
        </authorList>
    </citation>
    <scope>NUCLEOTIDE SEQUENCE [LARGE SCALE GENOMIC DNA]</scope>
    <source>
        <strain evidence="3">DSM 20406</strain>
    </source>
</reference>
<evidence type="ECO:0008006" key="4">
    <source>
        <dbReference type="Google" id="ProtNLM"/>
    </source>
</evidence>
<proteinExistence type="predicted"/>
<evidence type="ECO:0000313" key="2">
    <source>
        <dbReference type="EMBL" id="SEI80641.1"/>
    </source>
</evidence>
<gene>
    <name evidence="2" type="ORF">SAMN04487834_102524</name>
</gene>
<dbReference type="AlphaFoldDB" id="A0A1H6TKW8"/>